<dbReference type="OrthoDB" id="4485313at2"/>
<evidence type="ECO:0000313" key="2">
    <source>
        <dbReference type="Proteomes" id="UP000295146"/>
    </source>
</evidence>
<dbReference type="AlphaFoldDB" id="A0A4R8C572"/>
<comment type="caution">
    <text evidence="1">The sequence shown here is derived from an EMBL/GenBank/DDBJ whole genome shotgun (WGS) entry which is preliminary data.</text>
</comment>
<organism evidence="1 2">
    <name type="scientific">Kribbella pratensis</name>
    <dbReference type="NCBI Taxonomy" id="2512112"/>
    <lineage>
        <taxon>Bacteria</taxon>
        <taxon>Bacillati</taxon>
        <taxon>Actinomycetota</taxon>
        <taxon>Actinomycetes</taxon>
        <taxon>Propionibacteriales</taxon>
        <taxon>Kribbellaceae</taxon>
        <taxon>Kribbella</taxon>
    </lineage>
</organism>
<dbReference type="EMBL" id="SODP01000002">
    <property type="protein sequence ID" value="TDW71029.1"/>
    <property type="molecule type" value="Genomic_DNA"/>
</dbReference>
<dbReference type="RefSeq" id="WP_134106138.1">
    <property type="nucleotide sequence ID" value="NZ_SODP01000002.1"/>
</dbReference>
<evidence type="ECO:0000313" key="1">
    <source>
        <dbReference type="EMBL" id="TDW71029.1"/>
    </source>
</evidence>
<accession>A0A4R8C572</accession>
<protein>
    <submittedName>
        <fullName evidence="1">Uncharacterized protein</fullName>
    </submittedName>
</protein>
<reference evidence="1 2" key="1">
    <citation type="submission" date="2019-03" db="EMBL/GenBank/DDBJ databases">
        <title>Genomic Encyclopedia of Type Strains, Phase III (KMG-III): the genomes of soil and plant-associated and newly described type strains.</title>
        <authorList>
            <person name="Whitman W."/>
        </authorList>
    </citation>
    <scope>NUCLEOTIDE SEQUENCE [LARGE SCALE GENOMIC DNA]</scope>
    <source>
        <strain evidence="1 2">VKM Ac-2573</strain>
    </source>
</reference>
<name>A0A4R8C572_9ACTN</name>
<gene>
    <name evidence="1" type="ORF">EV653_5099</name>
</gene>
<sequence>MTMRTLMNEPARVAYAQIYVQSGEDYADLGECFAGQRNGLCGAAVPGKLFLVTGLHTGRVGFTVELHDTMPSVEYSAEDVVEAPYRPIGDAKLVTWGGSAGPWSLALEPQTDYRVRYSAWGMDEGHQAGPPMDGEPLVDRYLLQFWPARPAPDRVVKETSKQAAYWHKFARQQPTPAQLAALKQEKAQQEEERRLAERVADWGGALPSERMERTRFSRELSYLDRALVDELEQADPQTLRSVARWAARRACEEAGYADDERIAGILDRMDRGADWFETLNGPRPPAEPGTKPREVVAQLGIQAHGWFDHRTPYENTTTVVTPTFNEDPFRAVIETIWLATTPFTDKHQLLAELRDRFLTNPVL</sequence>
<keyword evidence="2" id="KW-1185">Reference proteome</keyword>
<dbReference type="Proteomes" id="UP000295146">
    <property type="component" value="Unassembled WGS sequence"/>
</dbReference>
<proteinExistence type="predicted"/>